<evidence type="ECO:0000256" key="1">
    <source>
        <dbReference type="SAM" id="MobiDB-lite"/>
    </source>
</evidence>
<feature type="signal peptide" evidence="3">
    <location>
        <begin position="1"/>
        <end position="19"/>
    </location>
</feature>
<keyword evidence="2" id="KW-0812">Transmembrane</keyword>
<keyword evidence="2" id="KW-1133">Transmembrane helix</keyword>
<dbReference type="PANTHER" id="PTHR11206">
    <property type="entry name" value="MULTIDRUG RESISTANCE PROTEIN"/>
    <property type="match status" value="1"/>
</dbReference>
<dbReference type="EMBL" id="MU091867">
    <property type="protein sequence ID" value="KAF7846775.1"/>
    <property type="molecule type" value="Genomic_DNA"/>
</dbReference>
<evidence type="ECO:0000256" key="2">
    <source>
        <dbReference type="SAM" id="Phobius"/>
    </source>
</evidence>
<evidence type="ECO:0000313" key="4">
    <source>
        <dbReference type="EMBL" id="KAF7846775.1"/>
    </source>
</evidence>
<accession>A0A8T0CLU2</accession>
<gene>
    <name evidence="4" type="ORF">BT93_L3767</name>
</gene>
<keyword evidence="3" id="KW-0732">Signal</keyword>
<sequence length="119" mass="12679">MTPLICLLVFLDSLQTVLSGVATGSGWQHIGAYINLGAFYLIGLPTGVVFGFVLHKRSKGLWIGVLSGYAAQSALLSLVTGATNWRKQANKVRKRIFAGSPRQEPCDPGGSRNSSADET</sequence>
<feature type="chain" id="PRO_5035932421" evidence="3">
    <location>
        <begin position="20"/>
        <end position="119"/>
    </location>
</feature>
<organism evidence="4 5">
    <name type="scientific">Corymbia citriodora subsp. variegata</name>
    <dbReference type="NCBI Taxonomy" id="360336"/>
    <lineage>
        <taxon>Eukaryota</taxon>
        <taxon>Viridiplantae</taxon>
        <taxon>Streptophyta</taxon>
        <taxon>Embryophyta</taxon>
        <taxon>Tracheophyta</taxon>
        <taxon>Spermatophyta</taxon>
        <taxon>Magnoliopsida</taxon>
        <taxon>eudicotyledons</taxon>
        <taxon>Gunneridae</taxon>
        <taxon>Pentapetalae</taxon>
        <taxon>rosids</taxon>
        <taxon>malvids</taxon>
        <taxon>Myrtales</taxon>
        <taxon>Myrtaceae</taxon>
        <taxon>Myrtoideae</taxon>
        <taxon>Eucalypteae</taxon>
        <taxon>Corymbia</taxon>
    </lineage>
</organism>
<keyword evidence="5" id="KW-1185">Reference proteome</keyword>
<dbReference type="Gramene" id="rna-gnl|WGS:JABURB|Cocit.L3767.1">
    <property type="protein sequence ID" value="cds-KAF7846775.1"/>
    <property type="gene ID" value="gene-BT93_L3767"/>
</dbReference>
<comment type="caution">
    <text evidence="4">The sequence shown here is derived from an EMBL/GenBank/DDBJ whole genome shotgun (WGS) entry which is preliminary data.</text>
</comment>
<dbReference type="AlphaFoldDB" id="A0A8T0CLU2"/>
<reference evidence="4" key="1">
    <citation type="submission" date="2020-05" db="EMBL/GenBank/DDBJ databases">
        <title>WGS assembly of Corymbia citriodora subspecies variegata.</title>
        <authorList>
            <person name="Barry K."/>
            <person name="Hundley H."/>
            <person name="Shu S."/>
            <person name="Jenkins J."/>
            <person name="Grimwood J."/>
            <person name="Baten A."/>
        </authorList>
    </citation>
    <scope>NUCLEOTIDE SEQUENCE</scope>
    <source>
        <strain evidence="4">CV2-018</strain>
    </source>
</reference>
<proteinExistence type="predicted"/>
<feature type="transmembrane region" description="Helical" evidence="2">
    <location>
        <begin position="61"/>
        <end position="85"/>
    </location>
</feature>
<dbReference type="Proteomes" id="UP000806378">
    <property type="component" value="Unassembled WGS sequence"/>
</dbReference>
<evidence type="ECO:0000313" key="5">
    <source>
        <dbReference type="Proteomes" id="UP000806378"/>
    </source>
</evidence>
<keyword evidence="2" id="KW-0472">Membrane</keyword>
<protein>
    <submittedName>
        <fullName evidence="4">Uncharacterized protein</fullName>
    </submittedName>
</protein>
<feature type="transmembrane region" description="Helical" evidence="2">
    <location>
        <begin position="30"/>
        <end position="54"/>
    </location>
</feature>
<dbReference type="OrthoDB" id="2126698at2759"/>
<name>A0A8T0CLU2_CORYI</name>
<evidence type="ECO:0000256" key="3">
    <source>
        <dbReference type="SAM" id="SignalP"/>
    </source>
</evidence>
<feature type="region of interest" description="Disordered" evidence="1">
    <location>
        <begin position="97"/>
        <end position="119"/>
    </location>
</feature>